<evidence type="ECO:0000256" key="6">
    <source>
        <dbReference type="RuleBase" id="RU363050"/>
    </source>
</evidence>
<dbReference type="InterPro" id="IPR007259">
    <property type="entry name" value="GCP"/>
</dbReference>
<dbReference type="PANTHER" id="PTHR19302">
    <property type="entry name" value="GAMMA TUBULIN COMPLEX PROTEIN"/>
    <property type="match status" value="1"/>
</dbReference>
<organism evidence="10 11">
    <name type="scientific">Penicillium diatomitis</name>
    <dbReference type="NCBI Taxonomy" id="2819901"/>
    <lineage>
        <taxon>Eukaryota</taxon>
        <taxon>Fungi</taxon>
        <taxon>Dikarya</taxon>
        <taxon>Ascomycota</taxon>
        <taxon>Pezizomycotina</taxon>
        <taxon>Eurotiomycetes</taxon>
        <taxon>Eurotiomycetidae</taxon>
        <taxon>Eurotiales</taxon>
        <taxon>Aspergillaceae</taxon>
        <taxon>Penicillium</taxon>
    </lineage>
</organism>
<dbReference type="Gene3D" id="1.20.120.1900">
    <property type="entry name" value="Gamma-tubulin complex, C-terminal domain"/>
    <property type="match status" value="1"/>
</dbReference>
<feature type="domain" description="Gamma tubulin complex component C-terminal" evidence="8">
    <location>
        <begin position="412"/>
        <end position="730"/>
    </location>
</feature>
<dbReference type="GO" id="GO:0044732">
    <property type="term" value="C:mitotic spindle pole body"/>
    <property type="evidence" value="ECO:0007669"/>
    <property type="project" value="TreeGrafter"/>
</dbReference>
<dbReference type="GO" id="GO:0031122">
    <property type="term" value="P:cytoplasmic microtubule organization"/>
    <property type="evidence" value="ECO:0007669"/>
    <property type="project" value="TreeGrafter"/>
</dbReference>
<dbReference type="GO" id="GO:0043015">
    <property type="term" value="F:gamma-tubulin binding"/>
    <property type="evidence" value="ECO:0007669"/>
    <property type="project" value="InterPro"/>
</dbReference>
<evidence type="ECO:0000256" key="2">
    <source>
        <dbReference type="ARBA" id="ARBA00010337"/>
    </source>
</evidence>
<dbReference type="GeneID" id="81623512"/>
<dbReference type="GO" id="GO:0005874">
    <property type="term" value="C:microtubule"/>
    <property type="evidence" value="ECO:0007669"/>
    <property type="project" value="UniProtKB-KW"/>
</dbReference>
<dbReference type="GO" id="GO:0051225">
    <property type="term" value="P:spindle assembly"/>
    <property type="evidence" value="ECO:0007669"/>
    <property type="project" value="TreeGrafter"/>
</dbReference>
<evidence type="ECO:0000256" key="7">
    <source>
        <dbReference type="SAM" id="MobiDB-lite"/>
    </source>
</evidence>
<dbReference type="GO" id="GO:0051321">
    <property type="term" value="P:meiotic cell cycle"/>
    <property type="evidence" value="ECO:0007669"/>
    <property type="project" value="TreeGrafter"/>
</dbReference>
<dbReference type="GO" id="GO:0051011">
    <property type="term" value="F:microtubule minus-end binding"/>
    <property type="evidence" value="ECO:0007669"/>
    <property type="project" value="TreeGrafter"/>
</dbReference>
<evidence type="ECO:0000256" key="3">
    <source>
        <dbReference type="ARBA" id="ARBA00022490"/>
    </source>
</evidence>
<keyword evidence="11" id="KW-1185">Reference proteome</keyword>
<reference evidence="10" key="2">
    <citation type="journal article" date="2023" name="IMA Fungus">
        <title>Comparative genomic study of the Penicillium genus elucidates a diverse pangenome and 15 lateral gene transfer events.</title>
        <authorList>
            <person name="Petersen C."/>
            <person name="Sorensen T."/>
            <person name="Nielsen M.R."/>
            <person name="Sondergaard T.E."/>
            <person name="Sorensen J.L."/>
            <person name="Fitzpatrick D.A."/>
            <person name="Frisvad J.C."/>
            <person name="Nielsen K.L."/>
        </authorList>
    </citation>
    <scope>NUCLEOTIDE SEQUENCE</scope>
    <source>
        <strain evidence="10">IBT 30728</strain>
    </source>
</reference>
<dbReference type="Proteomes" id="UP001148312">
    <property type="component" value="Unassembled WGS sequence"/>
</dbReference>
<dbReference type="Pfam" id="PF04130">
    <property type="entry name" value="GCP_C_terminal"/>
    <property type="match status" value="1"/>
</dbReference>
<comment type="subcellular location">
    <subcellularLocation>
        <location evidence="1 6">Cytoplasm</location>
        <location evidence="1 6">Cytoskeleton</location>
        <location evidence="1 6">Microtubule organizing center</location>
    </subcellularLocation>
</comment>
<dbReference type="GO" id="GO:0007020">
    <property type="term" value="P:microtubule nucleation"/>
    <property type="evidence" value="ECO:0007669"/>
    <property type="project" value="InterPro"/>
</dbReference>
<evidence type="ECO:0000256" key="1">
    <source>
        <dbReference type="ARBA" id="ARBA00004267"/>
    </source>
</evidence>
<comment type="similarity">
    <text evidence="2 6">Belongs to the TUBGCP family.</text>
</comment>
<keyword evidence="4 6" id="KW-0493">Microtubule</keyword>
<feature type="region of interest" description="Disordered" evidence="7">
    <location>
        <begin position="535"/>
        <end position="583"/>
    </location>
</feature>
<dbReference type="EMBL" id="JAPWDQ010000004">
    <property type="protein sequence ID" value="KAJ5488771.1"/>
    <property type="molecule type" value="Genomic_DNA"/>
</dbReference>
<dbReference type="Pfam" id="PF17681">
    <property type="entry name" value="GCP_N_terminal"/>
    <property type="match status" value="1"/>
</dbReference>
<evidence type="ECO:0000259" key="9">
    <source>
        <dbReference type="Pfam" id="PF17681"/>
    </source>
</evidence>
<dbReference type="InterPro" id="IPR040457">
    <property type="entry name" value="GCP_C"/>
</dbReference>
<gene>
    <name evidence="10" type="ORF">N7539_003661</name>
</gene>
<evidence type="ECO:0000259" key="8">
    <source>
        <dbReference type="Pfam" id="PF04130"/>
    </source>
</evidence>
<keyword evidence="5 6" id="KW-0206">Cytoskeleton</keyword>
<feature type="compositionally biased region" description="Low complexity" evidence="7">
    <location>
        <begin position="536"/>
        <end position="552"/>
    </location>
</feature>
<dbReference type="GO" id="GO:0000930">
    <property type="term" value="C:gamma-tubulin complex"/>
    <property type="evidence" value="ECO:0007669"/>
    <property type="project" value="TreeGrafter"/>
</dbReference>
<evidence type="ECO:0000313" key="11">
    <source>
        <dbReference type="Proteomes" id="UP001148312"/>
    </source>
</evidence>
<name>A0A9X0BXG2_9EURO</name>
<protein>
    <recommendedName>
        <fullName evidence="6">Spindle pole body component</fullName>
    </recommendedName>
</protein>
<accession>A0A9X0BXG2</accession>
<evidence type="ECO:0000313" key="10">
    <source>
        <dbReference type="EMBL" id="KAJ5488771.1"/>
    </source>
</evidence>
<sequence length="748" mass="82628">MLHEILLSLSGQPSPLFFQDGRSDTLAEDDLPLLAPPERALLGSIAHLSRLHAQLRESCYRVSSSHRSVVCRSVSTAISNNQLDDFQKKILEVEKAILTEDSGYVGGYGIVPLSTIVGEFAPWTRRLEWLWNIVTFMQPQHEQANSVQGCTGAALIDHLRAECRTGYLDIKEMAVQLTTAAEMAWMRQLSTWLLCGDMPVFGKGDFFIGEDIDPGDGEVEFSLHMELVPKFVTAQTAGSILFIGKSLNRVRDKKKSKKPDSTTPVTLYREHIDKLAGLKSPISSTLLSAAVDSIRLSEGEFAVALVSQADSRIEEIRRRGALARVLSGNLAGLPIKEGDVSSVLSQAWAELFSLQKVEDPTDEGLELARELLRLSVNDKTPRPMTPSRSSAVIYEISGVSFEDVLFPVPTSLTAQVQAPLDLFLSSSDIAVYSKINAYLLGIRRAQFRLGNLWKETSLRRIHPSPWGPPRSSSVFGQNKLREGRARDNARVRLMRSTWATASACLFVLSELGGFFQGEVIQESWQHLRRWIEETDSSASRASGSRPSTASTSKDQQQSRAASPNVVGNRPTSAGGAPSMGRHDPEALTVAHRRHLSTLVRSLFLNDRAFTGVLRSLISSVDRFVALVIRLETVQRNMDLETDEGVVESLVDYAQEEHEVWLDLRSTCDDVNAGMNDLVVSLRNIDDHRTGENFGPAWAGSRVDESSSPGFRHYVPRQPAGVDRLLMKLDFGSLRGSTTGADLDRLDFD</sequence>
<evidence type="ECO:0000256" key="5">
    <source>
        <dbReference type="ARBA" id="ARBA00023212"/>
    </source>
</evidence>
<dbReference type="RefSeq" id="XP_056790804.1">
    <property type="nucleotide sequence ID" value="XM_056933263.1"/>
</dbReference>
<dbReference type="GO" id="GO:0000278">
    <property type="term" value="P:mitotic cell cycle"/>
    <property type="evidence" value="ECO:0007669"/>
    <property type="project" value="TreeGrafter"/>
</dbReference>
<evidence type="ECO:0000256" key="4">
    <source>
        <dbReference type="ARBA" id="ARBA00022701"/>
    </source>
</evidence>
<dbReference type="GO" id="GO:0000922">
    <property type="term" value="C:spindle pole"/>
    <property type="evidence" value="ECO:0007669"/>
    <property type="project" value="InterPro"/>
</dbReference>
<dbReference type="PANTHER" id="PTHR19302:SF27">
    <property type="entry name" value="GAMMA-TUBULIN COMPLEX COMPONENT 4"/>
    <property type="match status" value="1"/>
</dbReference>
<feature type="domain" description="Gamma tubulin complex component protein N-terminal" evidence="9">
    <location>
        <begin position="2"/>
        <end position="256"/>
    </location>
</feature>
<proteinExistence type="inferred from homology"/>
<dbReference type="InterPro" id="IPR041470">
    <property type="entry name" value="GCP_N"/>
</dbReference>
<dbReference type="InterPro" id="IPR042241">
    <property type="entry name" value="GCP_C_sf"/>
</dbReference>
<keyword evidence="3 6" id="KW-0963">Cytoplasm</keyword>
<dbReference type="AlphaFoldDB" id="A0A9X0BXG2"/>
<reference evidence="10" key="1">
    <citation type="submission" date="2022-12" db="EMBL/GenBank/DDBJ databases">
        <authorList>
            <person name="Petersen C."/>
        </authorList>
    </citation>
    <scope>NUCLEOTIDE SEQUENCE</scope>
    <source>
        <strain evidence="10">IBT 30728</strain>
    </source>
</reference>
<comment type="caution">
    <text evidence="10">The sequence shown here is derived from an EMBL/GenBank/DDBJ whole genome shotgun (WGS) entry which is preliminary data.</text>
</comment>